<sequence length="146" mass="16792">MGIDLGIQRLAVVSNGQEFKNINKSSAVKRTEKRLKRAGWALSRKYGSRKKRGEKPAAKGGSNIRKNVLRVQKYHQRLSRMWEEYRTWVVSVIVKTKPGIYHHRKAACARDEKEPVLGEVCFGSEIFGFKVKLLNTCRKMGMELEK</sequence>
<feature type="region of interest" description="Disordered" evidence="1">
    <location>
        <begin position="44"/>
        <end position="63"/>
    </location>
</feature>
<name>A0A7W1WTX1_9BACL</name>
<protein>
    <submittedName>
        <fullName evidence="3">Transposase</fullName>
    </submittedName>
</protein>
<dbReference type="InterPro" id="IPR001959">
    <property type="entry name" value="Transposase"/>
</dbReference>
<dbReference type="Proteomes" id="UP000535491">
    <property type="component" value="Unassembled WGS sequence"/>
</dbReference>
<dbReference type="Pfam" id="PF01385">
    <property type="entry name" value="OrfB_IS605"/>
    <property type="match status" value="1"/>
</dbReference>
<dbReference type="RefSeq" id="WP_181753873.1">
    <property type="nucleotide sequence ID" value="NZ_JACEIQ010000020.1"/>
</dbReference>
<reference evidence="3 4" key="1">
    <citation type="submission" date="2020-07" db="EMBL/GenBank/DDBJ databases">
        <authorList>
            <person name="Feng H."/>
        </authorList>
    </citation>
    <scope>NUCLEOTIDE SEQUENCE [LARGE SCALE GENOMIC DNA]</scope>
    <source>
        <strain evidence="4">s-10</strain>
    </source>
</reference>
<proteinExistence type="predicted"/>
<dbReference type="EMBL" id="JACEIQ010000020">
    <property type="protein sequence ID" value="MBA4495928.1"/>
    <property type="molecule type" value="Genomic_DNA"/>
</dbReference>
<keyword evidence="4" id="KW-1185">Reference proteome</keyword>
<evidence type="ECO:0000259" key="2">
    <source>
        <dbReference type="Pfam" id="PF01385"/>
    </source>
</evidence>
<comment type="caution">
    <text evidence="3">The sequence shown here is derived from an EMBL/GenBank/DDBJ whole genome shotgun (WGS) entry which is preliminary data.</text>
</comment>
<feature type="domain" description="Probable transposase IS891/IS1136/IS1341" evidence="2">
    <location>
        <begin position="2"/>
        <end position="96"/>
    </location>
</feature>
<evidence type="ECO:0000256" key="1">
    <source>
        <dbReference type="SAM" id="MobiDB-lite"/>
    </source>
</evidence>
<gene>
    <name evidence="3" type="ORF">H1191_16685</name>
</gene>
<accession>A0A7W1WTX1</accession>
<organism evidence="3 4">
    <name type="scientific">Paenactinomyces guangxiensis</name>
    <dbReference type="NCBI Taxonomy" id="1490290"/>
    <lineage>
        <taxon>Bacteria</taxon>
        <taxon>Bacillati</taxon>
        <taxon>Bacillota</taxon>
        <taxon>Bacilli</taxon>
        <taxon>Bacillales</taxon>
        <taxon>Thermoactinomycetaceae</taxon>
        <taxon>Paenactinomyces</taxon>
    </lineage>
</organism>
<evidence type="ECO:0000313" key="3">
    <source>
        <dbReference type="EMBL" id="MBA4495928.1"/>
    </source>
</evidence>
<dbReference type="AlphaFoldDB" id="A0A7W1WTX1"/>
<evidence type="ECO:0000313" key="4">
    <source>
        <dbReference type="Proteomes" id="UP000535491"/>
    </source>
</evidence>